<feature type="transmembrane region" description="Helical" evidence="5">
    <location>
        <begin position="6"/>
        <end position="27"/>
    </location>
</feature>
<keyword evidence="1" id="KW-1003">Cell membrane</keyword>
<dbReference type="EMBL" id="LNQN01000006">
    <property type="protein sequence ID" value="KSU81257.1"/>
    <property type="molecule type" value="Genomic_DNA"/>
</dbReference>
<feature type="transmembrane region" description="Helical" evidence="5">
    <location>
        <begin position="61"/>
        <end position="79"/>
    </location>
</feature>
<keyword evidence="3 5" id="KW-1133">Transmembrane helix</keyword>
<evidence type="ECO:0000256" key="5">
    <source>
        <dbReference type="SAM" id="Phobius"/>
    </source>
</evidence>
<dbReference type="Proteomes" id="UP000054099">
    <property type="component" value="Unassembled WGS sequence"/>
</dbReference>
<evidence type="ECO:0000256" key="1">
    <source>
        <dbReference type="ARBA" id="ARBA00022475"/>
    </source>
</evidence>
<keyword evidence="7" id="KW-1185">Reference proteome</keyword>
<evidence type="ECO:0000313" key="6">
    <source>
        <dbReference type="EMBL" id="KSU81257.1"/>
    </source>
</evidence>
<dbReference type="AlphaFoldDB" id="A0A0V8J2Y4"/>
<organism evidence="6 7">
    <name type="scientific">Fictibacillus enclensis</name>
    <dbReference type="NCBI Taxonomy" id="1017270"/>
    <lineage>
        <taxon>Bacteria</taxon>
        <taxon>Bacillati</taxon>
        <taxon>Bacillota</taxon>
        <taxon>Bacilli</taxon>
        <taxon>Bacillales</taxon>
        <taxon>Fictibacillaceae</taxon>
        <taxon>Fictibacillus</taxon>
    </lineage>
</organism>
<feature type="transmembrane region" description="Helical" evidence="5">
    <location>
        <begin position="91"/>
        <end position="110"/>
    </location>
</feature>
<keyword evidence="2 5" id="KW-0812">Transmembrane</keyword>
<reference evidence="6 7" key="1">
    <citation type="journal article" date="2014" name="Antonie Van Leeuwenhoek">
        <title>Fictibacillus enclensis sp. nov., isolated from marine sediment.</title>
        <authorList>
            <person name="Dastager S.G."/>
            <person name="Mawlankar R."/>
            <person name="Srinivasan K."/>
            <person name="Tang S.K."/>
            <person name="Lee J.C."/>
            <person name="Ramana V.V."/>
            <person name="Shouche Y.S."/>
        </authorList>
    </citation>
    <scope>NUCLEOTIDE SEQUENCE [LARGE SCALE GENOMIC DNA]</scope>
    <source>
        <strain evidence="6 7">NIO-1003</strain>
    </source>
</reference>
<evidence type="ECO:0000256" key="3">
    <source>
        <dbReference type="ARBA" id="ARBA00022989"/>
    </source>
</evidence>
<dbReference type="Pfam" id="PF07457">
    <property type="entry name" value="DUF1516"/>
    <property type="match status" value="1"/>
</dbReference>
<feature type="transmembrane region" description="Helical" evidence="5">
    <location>
        <begin position="39"/>
        <end position="55"/>
    </location>
</feature>
<sequence>MSLFNILLQSHSGSWAILVILFLITYFTRQKVTLMLQRLFYLIMIVTGVGMLVQLHFPLHYVLKGILAIVLIGVMEMMVARKRKGNPMAAMWIVLIILLVLVLLLAYNVIG</sequence>
<protein>
    <submittedName>
        <fullName evidence="6">Uncharacterized protein</fullName>
    </submittedName>
</protein>
<accession>A0A0V8J2Y4</accession>
<evidence type="ECO:0000313" key="7">
    <source>
        <dbReference type="Proteomes" id="UP000054099"/>
    </source>
</evidence>
<name>A0A0V8J2Y4_9BACL</name>
<keyword evidence="4 5" id="KW-0472">Membrane</keyword>
<evidence type="ECO:0000256" key="2">
    <source>
        <dbReference type="ARBA" id="ARBA00022692"/>
    </source>
</evidence>
<gene>
    <name evidence="6" type="ORF">AS030_19650</name>
</gene>
<comment type="caution">
    <text evidence="6">The sequence shown here is derived from an EMBL/GenBank/DDBJ whole genome shotgun (WGS) entry which is preliminary data.</text>
</comment>
<dbReference type="InterPro" id="IPR010899">
    <property type="entry name" value="UPF0344"/>
</dbReference>
<proteinExistence type="predicted"/>
<evidence type="ECO:0000256" key="4">
    <source>
        <dbReference type="ARBA" id="ARBA00023136"/>
    </source>
</evidence>